<dbReference type="Proteomes" id="UP001187192">
    <property type="component" value="Unassembled WGS sequence"/>
</dbReference>
<feature type="compositionally biased region" description="Polar residues" evidence="6">
    <location>
        <begin position="785"/>
        <end position="801"/>
    </location>
</feature>
<evidence type="ECO:0000256" key="3">
    <source>
        <dbReference type="ARBA" id="ARBA00024186"/>
    </source>
</evidence>
<proteinExistence type="inferred from homology"/>
<keyword evidence="1 5" id="KW-0175">Coiled coil</keyword>
<comment type="caution">
    <text evidence="7">The sequence shown here is derived from an EMBL/GenBank/DDBJ whole genome shotgun (WGS) entry which is preliminary data.</text>
</comment>
<comment type="subcellular location">
    <subcellularLocation>
        <location evidence="3">Nucleus lamina</location>
    </subcellularLocation>
</comment>
<evidence type="ECO:0008006" key="9">
    <source>
        <dbReference type="Google" id="ProtNLM"/>
    </source>
</evidence>
<reference evidence="7" key="1">
    <citation type="submission" date="2023-07" db="EMBL/GenBank/DDBJ databases">
        <title>draft genome sequence of fig (Ficus carica).</title>
        <authorList>
            <person name="Takahashi T."/>
            <person name="Nishimura K."/>
        </authorList>
    </citation>
    <scope>NUCLEOTIDE SEQUENCE</scope>
</reference>
<keyword evidence="8" id="KW-1185">Reference proteome</keyword>
<feature type="region of interest" description="Disordered" evidence="6">
    <location>
        <begin position="912"/>
        <end position="965"/>
    </location>
</feature>
<sequence>MASPQSERLSVTPSSARPLSITPGSRVLRNPLSDEAIWKRLKDAGFDEESIRRRDKAALIAYIAKLEAEIFDHQHHMGLLIMERNELTTKYEQMKASSETVEILSKRDQASQSSVLVEARKREEKLKKAIGVKDECIASLEKALHEMRAESAETKIGAESKLAEAKNMMEDAHKKFTEAETKLHAAESLQVEASRYRNVAERKLQEVEAREDDLRRRIESFKFDCDEKEREMSLERQSLCERQKSLQQEQERSLEAQALLNQREDYLFNRSQKLDQLEKELEDTKRHIKEERRTLSEDKSKLELTEISLRKREEILSKQEALLNDKEKELLLLQEKIASKESNEIHKVIANHEVDLRARKSAFDAELEMKRKLVDDELEVKRRAWELREVDLCQREDLVKEKEHDLEVQLRVLLDREKDVAEMSSSLEEKEQSLSVAGKEVELSKVLLQREKEEVIKMKQELHNSLNSLEDKKQQLDCDKEKFEVLKTETSELSLLESNLKEEIDSIRAQKLELMAEADKLTAEKAKFEAEWELIDEKREELQKEAEWVEKERLAFSKFIRDGYDGLRQEKDEMRDHYKRDVQSLCCEREDFMSKMVQERSEWFNKMQQERADFLLDIEMRQRDLENCIDKKHEELESSLREKEMAFEQEKKNELQHISSLKEKVAKEFEQVALEMKRLEAERREINLEREQRNHEWTELNNAIEELRVQREKLKEQRELLHVDRKEIHARIEELEKLENVKAALDNMALAELQQSDPLPNHKKVHRRRNLKQPTHTQDAEIKYNRNNLTNLSNGSDSPSNLKADVFSSPTSARFSWFRRYSDLIFRQSSEKLPSKHDENSLSRGEDANLMAAGVQNSSGNNDHEFMGNENSQRIDGERQLTGYSFGEPRVIDEVPPTCEVVKGLPDVEVETEKDVSEKSAPLITQQGSLAGRKRRAKKSSDNNFDPPLEQRKINKKRKQQHDDSEIMLEQTLPSATSEQHNVPEDQDPSVSLDQIHEVAEETTVLIVDKVVSVSEVNCEKVETNHTNHQDNVELHNFGAESDLGIHPGEGKQPELTFCHSPPPLPSALVAIYSLHHFSAQLFTIHCSSPRSACPSPKSTISALSPTLLHRSATTNSLKRPFVKMGTSSANKIEWHCPFLGTWDGL</sequence>
<name>A0AA88CTE0_FICCA</name>
<feature type="coiled-coil region" evidence="5">
    <location>
        <begin position="633"/>
        <end position="724"/>
    </location>
</feature>
<evidence type="ECO:0000256" key="6">
    <source>
        <dbReference type="SAM" id="MobiDB-lite"/>
    </source>
</evidence>
<evidence type="ECO:0000256" key="2">
    <source>
        <dbReference type="ARBA" id="ARBA00023242"/>
    </source>
</evidence>
<feature type="compositionally biased region" description="Polar residues" evidence="6">
    <location>
        <begin position="1"/>
        <end position="17"/>
    </location>
</feature>
<gene>
    <name evidence="7" type="ORF">TIFTF001_004561</name>
</gene>
<organism evidence="7 8">
    <name type="scientific">Ficus carica</name>
    <name type="common">Common fig</name>
    <dbReference type="NCBI Taxonomy" id="3494"/>
    <lineage>
        <taxon>Eukaryota</taxon>
        <taxon>Viridiplantae</taxon>
        <taxon>Streptophyta</taxon>
        <taxon>Embryophyta</taxon>
        <taxon>Tracheophyta</taxon>
        <taxon>Spermatophyta</taxon>
        <taxon>Magnoliopsida</taxon>
        <taxon>eudicotyledons</taxon>
        <taxon>Gunneridae</taxon>
        <taxon>Pentapetalae</taxon>
        <taxon>rosids</taxon>
        <taxon>fabids</taxon>
        <taxon>Rosales</taxon>
        <taxon>Moraceae</taxon>
        <taxon>Ficeae</taxon>
        <taxon>Ficus</taxon>
    </lineage>
</organism>
<protein>
    <recommendedName>
        <fullName evidence="9">Nuclear matrix constituent protein 1-like protein</fullName>
    </recommendedName>
</protein>
<dbReference type="EMBL" id="BTGU01000004">
    <property type="protein sequence ID" value="GMN34208.1"/>
    <property type="molecule type" value="Genomic_DNA"/>
</dbReference>
<dbReference type="GO" id="GO:0006997">
    <property type="term" value="P:nucleus organization"/>
    <property type="evidence" value="ECO:0007669"/>
    <property type="project" value="InterPro"/>
</dbReference>
<evidence type="ECO:0000256" key="4">
    <source>
        <dbReference type="ARBA" id="ARBA00024208"/>
    </source>
</evidence>
<dbReference type="PANTHER" id="PTHR31908">
    <property type="entry name" value="PROTEIN CROWDED NUCLEI 4"/>
    <property type="match status" value="1"/>
</dbReference>
<evidence type="ECO:0000256" key="1">
    <source>
        <dbReference type="ARBA" id="ARBA00023054"/>
    </source>
</evidence>
<feature type="region of interest" description="Disordered" evidence="6">
    <location>
        <begin position="854"/>
        <end position="876"/>
    </location>
</feature>
<dbReference type="GO" id="GO:0005652">
    <property type="term" value="C:nuclear lamina"/>
    <property type="evidence" value="ECO:0007669"/>
    <property type="project" value="UniProtKB-SubCell"/>
</dbReference>
<evidence type="ECO:0000256" key="5">
    <source>
        <dbReference type="SAM" id="Coils"/>
    </source>
</evidence>
<evidence type="ECO:0000313" key="7">
    <source>
        <dbReference type="EMBL" id="GMN34208.1"/>
    </source>
</evidence>
<dbReference type="InterPro" id="IPR040418">
    <property type="entry name" value="CRWN"/>
</dbReference>
<feature type="compositionally biased region" description="Basic and acidic residues" evidence="6">
    <location>
        <begin position="862"/>
        <end position="876"/>
    </location>
</feature>
<keyword evidence="2" id="KW-0539">Nucleus</keyword>
<feature type="coiled-coil region" evidence="5">
    <location>
        <begin position="267"/>
        <end position="343"/>
    </location>
</feature>
<comment type="similarity">
    <text evidence="4">Belongs to the CRWN family.</text>
</comment>
<evidence type="ECO:0000313" key="8">
    <source>
        <dbReference type="Proteomes" id="UP001187192"/>
    </source>
</evidence>
<feature type="coiled-coil region" evidence="5">
    <location>
        <begin position="448"/>
        <end position="545"/>
    </location>
</feature>
<feature type="compositionally biased region" description="Basic residues" evidence="6">
    <location>
        <begin position="761"/>
        <end position="771"/>
    </location>
</feature>
<feature type="region of interest" description="Disordered" evidence="6">
    <location>
        <begin position="1"/>
        <end position="25"/>
    </location>
</feature>
<feature type="region of interest" description="Disordered" evidence="6">
    <location>
        <begin position="753"/>
        <end position="802"/>
    </location>
</feature>
<dbReference type="AlphaFoldDB" id="A0AA88CTE0"/>
<accession>A0AA88CTE0</accession>
<feature type="coiled-coil region" evidence="5">
    <location>
        <begin position="155"/>
        <end position="231"/>
    </location>
</feature>
<dbReference type="PANTHER" id="PTHR31908:SF2">
    <property type="entry name" value="PROTEIN CROWDED NUCLEI 4"/>
    <property type="match status" value="1"/>
</dbReference>